<dbReference type="GO" id="GO:0006886">
    <property type="term" value="P:intracellular protein transport"/>
    <property type="evidence" value="ECO:0007669"/>
    <property type="project" value="InterPro"/>
</dbReference>
<evidence type="ECO:0000259" key="9">
    <source>
        <dbReference type="Pfam" id="PF04810"/>
    </source>
</evidence>
<dbReference type="InterPro" id="IPR006896">
    <property type="entry name" value="Sec23/24_trunk_dom"/>
</dbReference>
<dbReference type="Pfam" id="PF04811">
    <property type="entry name" value="Sec23_trunk"/>
    <property type="match status" value="1"/>
</dbReference>
<feature type="domain" description="Sec23/Sec24 beta-sandwich" evidence="11">
    <location>
        <begin position="547"/>
        <end position="618"/>
    </location>
</feature>
<evidence type="ECO:0000313" key="13">
    <source>
        <dbReference type="Proteomes" id="UP001174909"/>
    </source>
</evidence>
<dbReference type="SUPFAM" id="SSF82754">
    <property type="entry name" value="C-terminal, gelsolin-like domain of Sec23/24"/>
    <property type="match status" value="1"/>
</dbReference>
<dbReference type="GO" id="GO:0005789">
    <property type="term" value="C:endoplasmic reticulum membrane"/>
    <property type="evidence" value="ECO:0007669"/>
    <property type="project" value="UniProtKB-SubCell"/>
</dbReference>
<comment type="subcellular location">
    <subcellularLocation>
        <location evidence="1">Cytoplasmic vesicle</location>
        <location evidence="1">COPII-coated vesicle membrane</location>
        <topology evidence="1">Peripheral membrane protein</topology>
        <orientation evidence="1">Cytoplasmic side</orientation>
    </subcellularLocation>
    <subcellularLocation>
        <location evidence="2">Endoplasmic reticulum membrane</location>
        <topology evidence="2">Peripheral membrane protein</topology>
        <orientation evidence="2">Cytoplasmic side</orientation>
    </subcellularLocation>
</comment>
<dbReference type="Proteomes" id="UP001174909">
    <property type="component" value="Unassembled WGS sequence"/>
</dbReference>
<dbReference type="GO" id="GO:0090110">
    <property type="term" value="P:COPII-coated vesicle cargo loading"/>
    <property type="evidence" value="ECO:0007669"/>
    <property type="project" value="TreeGrafter"/>
</dbReference>
<sequence>MSHAQHPGMLGQPPPPTAGQAPPMSHAQHPGMFGQPPSSGQVMPPRPGMLAGPPSSGQMYGPPMHPTAMHGGPPPTGPPFMSGGPAPPRGPQMVPPPGSPGGPMSAPPGGMVQQPPRTRIDPEQMPNPVAMMRLDQEQRGSAPYHTSSRGIPPPLVTTNFTVVDDGISSPRFIRATLYNVPATKDLLNSCRIPLGLVVQPMATIPEQENTIHLVDHGAGGPLRCNRCKTYMNPFVRFVDGGRQYLCPICQCSNEVPPEYFCHLDHKGMRTDLMSRPELIFGTVEYRATVEYCKDGRLPKAPAYIFLIDVSAASTNSGLLPLLSQNILTVLDHLPDSSQEEGSPILVGLATYDKVLHFYNLKPTLAQPGMMVVTDTADMFVPMVDGFLVNVKEARGVMESLLSQLPGMFSGARPSEVILEPAVRAGLEALKAAGRNGRLFLFHTGLPSAQAPGQLKNRLDSKLLGTDKEKSLLQPVNSSYKKLAEECVKHGVAVELFLTPPTYCDVATLGGLCSTTGGQLHLFTNYQTAADGSRLISELINCVSRQTGFDAVMRVRASTGLRPTGFYGAFFMQNTTDIELANIDSDKAIAVEIKHDDKLKEDENPFFQAALLYTTYRGQSPAGQLILPESLKLLPMYTNCILKSDCLLSPPILPLDEKCWLMYSVLSLSLEQSGAFFYPRMISLHDVDIEEKGLPPVLRCTGQKLQDTGVYAIENGFQLVVWVGQQVSHDFMSQVFGAPSVAQINTDMPSLPALDNPLSFRVRGICAHLQATRQLQLKLRVAIQRDKTEVFFRRMLKEDKGAGQWEGTNYVDFLCQIHRDIKELLN</sequence>
<evidence type="ECO:0000256" key="4">
    <source>
        <dbReference type="ARBA" id="ARBA00022448"/>
    </source>
</evidence>
<dbReference type="Pfam" id="PF08033">
    <property type="entry name" value="Sec23_BS"/>
    <property type="match status" value="1"/>
</dbReference>
<reference evidence="12" key="1">
    <citation type="submission" date="2023-03" db="EMBL/GenBank/DDBJ databases">
        <authorList>
            <person name="Steffen K."/>
            <person name="Cardenas P."/>
        </authorList>
    </citation>
    <scope>NUCLEOTIDE SEQUENCE</scope>
</reference>
<dbReference type="SUPFAM" id="SSF81995">
    <property type="entry name" value="beta-sandwich domain of Sec23/24"/>
    <property type="match status" value="1"/>
</dbReference>
<keyword evidence="4" id="KW-0813">Transport</keyword>
<feature type="compositionally biased region" description="Pro residues" evidence="7">
    <location>
        <begin position="85"/>
        <end position="100"/>
    </location>
</feature>
<dbReference type="AlphaFoldDB" id="A0AA35WP20"/>
<dbReference type="FunFam" id="3.40.50.410:FF:000020">
    <property type="entry name" value="protein transport protein Sec24D isoform X1"/>
    <property type="match status" value="1"/>
</dbReference>
<dbReference type="GO" id="GO:0008270">
    <property type="term" value="F:zinc ion binding"/>
    <property type="evidence" value="ECO:0007669"/>
    <property type="project" value="InterPro"/>
</dbReference>
<evidence type="ECO:0000256" key="7">
    <source>
        <dbReference type="SAM" id="MobiDB-lite"/>
    </source>
</evidence>
<evidence type="ECO:0000256" key="5">
    <source>
        <dbReference type="ARBA" id="ARBA00022927"/>
    </source>
</evidence>
<dbReference type="InterPro" id="IPR036174">
    <property type="entry name" value="Znf_Sec23_Sec24_sf"/>
</dbReference>
<dbReference type="InterPro" id="IPR036175">
    <property type="entry name" value="Sec23/24_helical_dom_sf"/>
</dbReference>
<dbReference type="GO" id="GO:0000149">
    <property type="term" value="F:SNARE binding"/>
    <property type="evidence" value="ECO:0007669"/>
    <property type="project" value="TreeGrafter"/>
</dbReference>
<dbReference type="InterPro" id="IPR050550">
    <property type="entry name" value="SEC23_SEC24_subfamily"/>
</dbReference>
<name>A0AA35WP20_GEOBA</name>
<evidence type="ECO:0000259" key="10">
    <source>
        <dbReference type="Pfam" id="PF04811"/>
    </source>
</evidence>
<evidence type="ECO:0000256" key="6">
    <source>
        <dbReference type="ARBA" id="ARBA00023329"/>
    </source>
</evidence>
<dbReference type="PANTHER" id="PTHR13803:SF4">
    <property type="entry name" value="SECRETORY 24CD, ISOFORM C"/>
    <property type="match status" value="1"/>
</dbReference>
<dbReference type="InterPro" id="IPR006895">
    <property type="entry name" value="Znf_Sec23_Sec24"/>
</dbReference>
<dbReference type="PANTHER" id="PTHR13803">
    <property type="entry name" value="SEC24-RELATED PROTEIN"/>
    <property type="match status" value="1"/>
</dbReference>
<dbReference type="Pfam" id="PF04810">
    <property type="entry name" value="zf-Sec23_Sec24"/>
    <property type="match status" value="1"/>
</dbReference>
<feature type="domain" description="Sec23/Sec24 trunk" evidence="10">
    <location>
        <begin position="298"/>
        <end position="540"/>
    </location>
</feature>
<dbReference type="Gene3D" id="3.40.50.410">
    <property type="entry name" value="von Willebrand factor, type A domain"/>
    <property type="match status" value="1"/>
</dbReference>
<evidence type="ECO:0000256" key="2">
    <source>
        <dbReference type="ARBA" id="ARBA00004397"/>
    </source>
</evidence>
<evidence type="ECO:0000259" key="11">
    <source>
        <dbReference type="Pfam" id="PF08033"/>
    </source>
</evidence>
<dbReference type="GO" id="GO:0070971">
    <property type="term" value="C:endoplasmic reticulum exit site"/>
    <property type="evidence" value="ECO:0007669"/>
    <property type="project" value="TreeGrafter"/>
</dbReference>
<dbReference type="InterPro" id="IPR012990">
    <property type="entry name" value="Beta-sandwich_Sec23_24"/>
</dbReference>
<keyword evidence="13" id="KW-1185">Reference proteome</keyword>
<feature type="domain" description="Gelsolin-like" evidence="8">
    <location>
        <begin position="693"/>
        <end position="762"/>
    </location>
</feature>
<dbReference type="Gene3D" id="2.30.30.380">
    <property type="entry name" value="Zn-finger domain of Sec23/24"/>
    <property type="match status" value="1"/>
</dbReference>
<comment type="caution">
    <text evidence="12">The sequence shown here is derived from an EMBL/GenBank/DDBJ whole genome shotgun (WGS) entry which is preliminary data.</text>
</comment>
<evidence type="ECO:0000259" key="8">
    <source>
        <dbReference type="Pfam" id="PF00626"/>
    </source>
</evidence>
<evidence type="ECO:0000256" key="1">
    <source>
        <dbReference type="ARBA" id="ARBA00004299"/>
    </source>
</evidence>
<dbReference type="GO" id="GO:0030127">
    <property type="term" value="C:COPII vesicle coat"/>
    <property type="evidence" value="ECO:0007669"/>
    <property type="project" value="InterPro"/>
</dbReference>
<dbReference type="Gene3D" id="2.60.40.1670">
    <property type="entry name" value="beta-sandwich domain of Sec23/24"/>
    <property type="match status" value="1"/>
</dbReference>
<dbReference type="InterPro" id="IPR029006">
    <property type="entry name" value="ADF-H/Gelsolin-like_dom_sf"/>
</dbReference>
<accession>A0AA35WP20</accession>
<feature type="region of interest" description="Disordered" evidence="7">
    <location>
        <begin position="1"/>
        <end position="124"/>
    </location>
</feature>
<keyword evidence="5" id="KW-0653">Protein transport</keyword>
<proteinExistence type="inferred from homology"/>
<dbReference type="SUPFAM" id="SSF81811">
    <property type="entry name" value="Helical domain of Sec23/24"/>
    <property type="match status" value="1"/>
</dbReference>
<evidence type="ECO:0000256" key="3">
    <source>
        <dbReference type="ARBA" id="ARBA00008334"/>
    </source>
</evidence>
<dbReference type="InterPro" id="IPR036465">
    <property type="entry name" value="vWFA_dom_sf"/>
</dbReference>
<protein>
    <submittedName>
        <fullName evidence="12">Protein transport protein Sec24C</fullName>
    </submittedName>
</protein>
<dbReference type="InterPro" id="IPR036180">
    <property type="entry name" value="Gelsolin-like_dom_sf"/>
</dbReference>
<keyword evidence="6" id="KW-0968">Cytoplasmic vesicle</keyword>
<dbReference type="SUPFAM" id="SSF82919">
    <property type="entry name" value="Zn-finger domain of Sec23/24"/>
    <property type="match status" value="1"/>
</dbReference>
<comment type="similarity">
    <text evidence="3">Belongs to the SEC23/SEC24 family. SEC24 subfamily.</text>
</comment>
<gene>
    <name evidence="12" type="ORF">GBAR_LOCUS12730</name>
</gene>
<dbReference type="Pfam" id="PF00626">
    <property type="entry name" value="Gelsolin"/>
    <property type="match status" value="1"/>
</dbReference>
<dbReference type="Gene3D" id="3.40.20.10">
    <property type="entry name" value="Severin"/>
    <property type="match status" value="1"/>
</dbReference>
<organism evidence="12 13">
    <name type="scientific">Geodia barretti</name>
    <name type="common">Barrett's horny sponge</name>
    <dbReference type="NCBI Taxonomy" id="519541"/>
    <lineage>
        <taxon>Eukaryota</taxon>
        <taxon>Metazoa</taxon>
        <taxon>Porifera</taxon>
        <taxon>Demospongiae</taxon>
        <taxon>Heteroscleromorpha</taxon>
        <taxon>Tetractinellida</taxon>
        <taxon>Astrophorina</taxon>
        <taxon>Geodiidae</taxon>
        <taxon>Geodia</taxon>
    </lineage>
</organism>
<dbReference type="EMBL" id="CASHTH010001902">
    <property type="protein sequence ID" value="CAI8021460.1"/>
    <property type="molecule type" value="Genomic_DNA"/>
</dbReference>
<evidence type="ECO:0000313" key="12">
    <source>
        <dbReference type="EMBL" id="CAI8021460.1"/>
    </source>
</evidence>
<dbReference type="InterPro" id="IPR007123">
    <property type="entry name" value="Gelsolin-like_dom"/>
</dbReference>
<dbReference type="SUPFAM" id="SSF53300">
    <property type="entry name" value="vWA-like"/>
    <property type="match status" value="1"/>
</dbReference>
<feature type="domain" description="Zinc finger Sec23/Sec24-type" evidence="9">
    <location>
        <begin position="221"/>
        <end position="259"/>
    </location>
</feature>